<dbReference type="EMBL" id="KV441564">
    <property type="protein sequence ID" value="OAF98806.1"/>
    <property type="molecule type" value="Genomic_DNA"/>
</dbReference>
<evidence type="ECO:0000313" key="2">
    <source>
        <dbReference type="Proteomes" id="UP000077069"/>
    </source>
</evidence>
<reference evidence="1 2" key="1">
    <citation type="submission" date="2016-05" db="EMBL/GenBank/DDBJ databases">
        <title>Comparative analysis of secretome profiles of manganese(II)-oxidizing ascomycete fungi.</title>
        <authorList>
            <consortium name="DOE Joint Genome Institute"/>
            <person name="Zeiner C.A."/>
            <person name="Purvine S.O."/>
            <person name="Zink E.M."/>
            <person name="Wu S."/>
            <person name="Pasa-Tolic L."/>
            <person name="Chaput D.L."/>
            <person name="Haridas S."/>
            <person name="Grigoriev I.V."/>
            <person name="Santelli C.M."/>
            <person name="Hansel C.M."/>
        </authorList>
    </citation>
    <scope>NUCLEOTIDE SEQUENCE [LARGE SCALE GENOMIC DNA]</scope>
    <source>
        <strain evidence="1 2">AP3s5-JAC2a</strain>
    </source>
</reference>
<evidence type="ECO:0000313" key="1">
    <source>
        <dbReference type="EMBL" id="OAF98806.1"/>
    </source>
</evidence>
<dbReference type="RefSeq" id="XP_018029172.1">
    <property type="nucleotide sequence ID" value="XM_018180585.1"/>
</dbReference>
<dbReference type="AlphaFoldDB" id="A0A177BWR8"/>
<gene>
    <name evidence="1" type="ORF">CC84DRAFT_1181958</name>
</gene>
<dbReference type="GeneID" id="28764071"/>
<name>A0A177BWR8_9PLEO</name>
<protein>
    <submittedName>
        <fullName evidence="1">Uncharacterized protein</fullName>
    </submittedName>
</protein>
<keyword evidence="2" id="KW-1185">Reference proteome</keyword>
<organism evidence="1 2">
    <name type="scientific">Paraphaeosphaeria sporulosa</name>
    <dbReference type="NCBI Taxonomy" id="1460663"/>
    <lineage>
        <taxon>Eukaryota</taxon>
        <taxon>Fungi</taxon>
        <taxon>Dikarya</taxon>
        <taxon>Ascomycota</taxon>
        <taxon>Pezizomycotina</taxon>
        <taxon>Dothideomycetes</taxon>
        <taxon>Pleosporomycetidae</taxon>
        <taxon>Pleosporales</taxon>
        <taxon>Massarineae</taxon>
        <taxon>Didymosphaeriaceae</taxon>
        <taxon>Paraphaeosphaeria</taxon>
    </lineage>
</organism>
<dbReference type="Proteomes" id="UP000077069">
    <property type="component" value="Unassembled WGS sequence"/>
</dbReference>
<dbReference type="InParanoid" id="A0A177BWR8"/>
<proteinExistence type="predicted"/>
<accession>A0A177BWR8</accession>
<sequence>MCCAWISPSRFGLRKVPKGNSSMRLILVSILTDICGRYLVGFQGQHLIRKGKLPVRFLLTCKLVRQKTTSKFYGAIQFRFSGLNGTSIICAFLGTTCVWNDRYLKTITIPFWSVAHYSIYCLHAKVLPLILAERLIYLTPRTLTHKGLRDFRTAAVHLLHGIKGTDISRLQLVLPEWYEYAARSHQAKIWTALEQLAASMRSKQSPTSFVIIEISHLCHEDQRGDIDGNVRISASNANLLEQLHCVLPEAALSIAYYKLNGAWEVDRRVGFDTFLHLVSNRHGLCLPDILPE</sequence>